<dbReference type="RefSeq" id="WP_229006831.1">
    <property type="nucleotide sequence ID" value="NZ_JAJIUN010000106.1"/>
</dbReference>
<proteinExistence type="predicted"/>
<feature type="coiled-coil region" evidence="1">
    <location>
        <begin position="58"/>
        <end position="85"/>
    </location>
</feature>
<evidence type="ECO:0000313" key="2">
    <source>
        <dbReference type="EMBL" id="MCC8624821.1"/>
    </source>
</evidence>
<protein>
    <submittedName>
        <fullName evidence="2">Phosphatidylserine/phosphatidylglycerophosphate/ cardiolipin synthase family protein</fullName>
    </submittedName>
</protein>
<name>A0ABS8LGD3_9XANT</name>
<keyword evidence="1" id="KW-0175">Coiled coil</keyword>
<reference evidence="2" key="1">
    <citation type="submission" date="2021-11" db="EMBL/GenBank/DDBJ databases">
        <title>Genome resources and taxonomic validation of 89 Xanthomonas strains.</title>
        <authorList>
            <person name="Tambong J.T."/>
        </authorList>
    </citation>
    <scope>NUCLEOTIDE SEQUENCE</scope>
    <source>
        <strain evidence="2">Bv 5-4A</strain>
    </source>
</reference>
<organism evidence="2 3">
    <name type="scientific">Xanthomonas vesicatoria</name>
    <dbReference type="NCBI Taxonomy" id="56460"/>
    <lineage>
        <taxon>Bacteria</taxon>
        <taxon>Pseudomonadati</taxon>
        <taxon>Pseudomonadota</taxon>
        <taxon>Gammaproteobacteria</taxon>
        <taxon>Lysobacterales</taxon>
        <taxon>Lysobacteraceae</taxon>
        <taxon>Xanthomonas</taxon>
    </lineage>
</organism>
<dbReference type="EMBL" id="JAJIUN010000106">
    <property type="protein sequence ID" value="MCC8624821.1"/>
    <property type="molecule type" value="Genomic_DNA"/>
</dbReference>
<dbReference type="Gene3D" id="3.30.870.10">
    <property type="entry name" value="Endonuclease Chain A"/>
    <property type="match status" value="1"/>
</dbReference>
<dbReference type="Proteomes" id="UP001430544">
    <property type="component" value="Unassembled WGS sequence"/>
</dbReference>
<evidence type="ECO:0000256" key="1">
    <source>
        <dbReference type="SAM" id="Coils"/>
    </source>
</evidence>
<accession>A0ABS8LGD3</accession>
<comment type="caution">
    <text evidence="2">The sequence shown here is derived from an EMBL/GenBank/DDBJ whole genome shotgun (WGS) entry which is preliminary data.</text>
</comment>
<keyword evidence="3" id="KW-1185">Reference proteome</keyword>
<feature type="non-terminal residue" evidence="2">
    <location>
        <position position="1"/>
    </location>
</feature>
<gene>
    <name evidence="2" type="ORF">LN473_23180</name>
</gene>
<dbReference type="SUPFAM" id="SSF56024">
    <property type="entry name" value="Phospholipase D/nuclease"/>
    <property type="match status" value="1"/>
</dbReference>
<evidence type="ECO:0000313" key="3">
    <source>
        <dbReference type="Proteomes" id="UP001430544"/>
    </source>
</evidence>
<sequence length="359" mass="41309">WWEGQGVYIGSANMTDRAWNSNYEAGVFLPDEMLESFGLVPQLLKFFNGLRSKSEPLRQEHLDAQRALEKKRDKLMAEALRLEREFDANDPTVKHALNPLAFESKRLPDAALLRFLKEWNDTLQIMRKIAGVVSMPENRPDWIASNVPAGVQADQFLNAYYYRRVRASGEKDAYQSFYDRHRGNKEWALTDAVKWWKESDFDHDQEQRTIDVGSKVIKDGFARDRILSLDEEEWARTIIGVHAFGQHALHVSNAMIGLPPEQSIDAKTEALARWMWRQRTAEGKTPLEVIHHVVWGGPSGETVQRLWDACNSPKWRLGHMKTSILGELIGWVNPEEFPPRNRRTSKGLRSLGYDVSVDL</sequence>